<proteinExistence type="predicted"/>
<comment type="caution">
    <text evidence="2">The sequence shown here is derived from an EMBL/GenBank/DDBJ whole genome shotgun (WGS) entry which is preliminary data.</text>
</comment>
<reference evidence="3" key="1">
    <citation type="journal article" date="2019" name="Int. J. Syst. Evol. Microbiol.">
        <title>The Global Catalogue of Microorganisms (GCM) 10K type strain sequencing project: providing services to taxonomists for standard genome sequencing and annotation.</title>
        <authorList>
            <consortium name="The Broad Institute Genomics Platform"/>
            <consortium name="The Broad Institute Genome Sequencing Center for Infectious Disease"/>
            <person name="Wu L."/>
            <person name="Ma J."/>
        </authorList>
    </citation>
    <scope>NUCLEOTIDE SEQUENCE [LARGE SCALE GENOMIC DNA]</scope>
    <source>
        <strain evidence="3">JCM 31696</strain>
    </source>
</reference>
<gene>
    <name evidence="2" type="ORF">ACFQ07_11855</name>
</gene>
<keyword evidence="2" id="KW-0378">Hydrolase</keyword>
<dbReference type="InterPro" id="IPR013094">
    <property type="entry name" value="AB_hydrolase_3"/>
</dbReference>
<evidence type="ECO:0000259" key="1">
    <source>
        <dbReference type="Pfam" id="PF07859"/>
    </source>
</evidence>
<protein>
    <submittedName>
        <fullName evidence="2">Alpha/beta hydrolase fold domain-containing protein</fullName>
    </submittedName>
</protein>
<evidence type="ECO:0000313" key="2">
    <source>
        <dbReference type="EMBL" id="MFD0852927.1"/>
    </source>
</evidence>
<organism evidence="2 3">
    <name type="scientific">Actinomadura adrarensis</name>
    <dbReference type="NCBI Taxonomy" id="1819600"/>
    <lineage>
        <taxon>Bacteria</taxon>
        <taxon>Bacillati</taxon>
        <taxon>Actinomycetota</taxon>
        <taxon>Actinomycetes</taxon>
        <taxon>Streptosporangiales</taxon>
        <taxon>Thermomonosporaceae</taxon>
        <taxon>Actinomadura</taxon>
    </lineage>
</organism>
<dbReference type="Gene3D" id="3.40.50.1820">
    <property type="entry name" value="alpha/beta hydrolase"/>
    <property type="match status" value="1"/>
</dbReference>
<sequence>LGEQARAFRAAQFTFGVFDLGMTPSQLHGHDKLIIPRATMEWFYEKFVPGLTLEERRAPDISPLYADLSGMPPARFCVGTEDPLLDDSLFMAARWQAAGNQAELQVFDAAIHGFIAYPIKVAELEIAAQFDFITKAVA</sequence>
<feature type="domain" description="Alpha/beta hydrolase fold-3" evidence="1">
    <location>
        <begin position="24"/>
        <end position="115"/>
    </location>
</feature>
<keyword evidence="3" id="KW-1185">Reference proteome</keyword>
<dbReference type="Proteomes" id="UP001597083">
    <property type="component" value="Unassembled WGS sequence"/>
</dbReference>
<feature type="non-terminal residue" evidence="2">
    <location>
        <position position="1"/>
    </location>
</feature>
<evidence type="ECO:0000313" key="3">
    <source>
        <dbReference type="Proteomes" id="UP001597083"/>
    </source>
</evidence>
<dbReference type="GO" id="GO:0016787">
    <property type="term" value="F:hydrolase activity"/>
    <property type="evidence" value="ECO:0007669"/>
    <property type="project" value="UniProtKB-KW"/>
</dbReference>
<dbReference type="SUPFAM" id="SSF53474">
    <property type="entry name" value="alpha/beta-Hydrolases"/>
    <property type="match status" value="1"/>
</dbReference>
<dbReference type="InterPro" id="IPR029058">
    <property type="entry name" value="AB_hydrolase_fold"/>
</dbReference>
<accession>A0ABW3CG46</accession>
<dbReference type="EMBL" id="JBHTIR010001748">
    <property type="protein sequence ID" value="MFD0852927.1"/>
    <property type="molecule type" value="Genomic_DNA"/>
</dbReference>
<dbReference type="Pfam" id="PF07859">
    <property type="entry name" value="Abhydrolase_3"/>
    <property type="match status" value="1"/>
</dbReference>
<name>A0ABW3CG46_9ACTN</name>